<feature type="compositionally biased region" description="Basic and acidic residues" evidence="1">
    <location>
        <begin position="1"/>
        <end position="25"/>
    </location>
</feature>
<dbReference type="AlphaFoldDB" id="A0A0C2CXN7"/>
<evidence type="ECO:0000256" key="1">
    <source>
        <dbReference type="SAM" id="MobiDB-lite"/>
    </source>
</evidence>
<evidence type="ECO:0000313" key="3">
    <source>
        <dbReference type="Proteomes" id="UP000031599"/>
    </source>
</evidence>
<dbReference type="EMBL" id="JMCC02000074">
    <property type="protein sequence ID" value="KIG14405.1"/>
    <property type="molecule type" value="Genomic_DNA"/>
</dbReference>
<reference evidence="2 3" key="1">
    <citation type="submission" date="2014-12" db="EMBL/GenBank/DDBJ databases">
        <title>Genome assembly of Enhygromyxa salina DSM 15201.</title>
        <authorList>
            <person name="Sharma G."/>
            <person name="Subramanian S."/>
        </authorList>
    </citation>
    <scope>NUCLEOTIDE SEQUENCE [LARGE SCALE GENOMIC DNA]</scope>
    <source>
        <strain evidence="2 3">DSM 15201</strain>
    </source>
</reference>
<protein>
    <submittedName>
        <fullName evidence="2">Uncharacterized protein</fullName>
    </submittedName>
</protein>
<evidence type="ECO:0000313" key="2">
    <source>
        <dbReference type="EMBL" id="KIG14405.1"/>
    </source>
</evidence>
<name>A0A0C2CXN7_9BACT</name>
<gene>
    <name evidence="2" type="ORF">DB30_06880</name>
</gene>
<organism evidence="2 3">
    <name type="scientific">Enhygromyxa salina</name>
    <dbReference type="NCBI Taxonomy" id="215803"/>
    <lineage>
        <taxon>Bacteria</taxon>
        <taxon>Pseudomonadati</taxon>
        <taxon>Myxococcota</taxon>
        <taxon>Polyangia</taxon>
        <taxon>Nannocystales</taxon>
        <taxon>Nannocystaceae</taxon>
        <taxon>Enhygromyxa</taxon>
    </lineage>
</organism>
<proteinExistence type="predicted"/>
<comment type="caution">
    <text evidence="2">The sequence shown here is derived from an EMBL/GenBank/DDBJ whole genome shotgun (WGS) entry which is preliminary data.</text>
</comment>
<dbReference type="Proteomes" id="UP000031599">
    <property type="component" value="Unassembled WGS sequence"/>
</dbReference>
<sequence length="245" mass="26583">MDDEARIVEQRGRERGGDDLHDRGGLARAQQGLEQGVVVGAGEGAQELPDRATASLADVRVELEDARGHELGSSDALVEGLAAADQRARGGPDDRRLVGAQELGEARVGLGDRPQLEVLDGGADHARVRVAAAEQDRLEQRRGQGQLGHAGALQGLEHHVGVILVCAGETLRIVCLCPSGQLCSIWIIHVSCWRPCLSRHFRFLTLISTSFRFRDGAALAKPDPRSKIRRRPNRRWGISPRWAAS</sequence>
<feature type="region of interest" description="Disordered" evidence="1">
    <location>
        <begin position="1"/>
        <end position="31"/>
    </location>
</feature>
<accession>A0A0C2CXN7</accession>